<dbReference type="Proteomes" id="UP000568106">
    <property type="component" value="Unassembled WGS sequence"/>
</dbReference>
<dbReference type="Pfam" id="PF02371">
    <property type="entry name" value="Transposase_20"/>
    <property type="match status" value="1"/>
</dbReference>
<dbReference type="InterPro" id="IPR003346">
    <property type="entry name" value="Transposase_20"/>
</dbReference>
<sequence length="147" mass="16380">MALVRQDDLLRKRFELLVSIPGIAQVSAMQLLAELATLPPDLTVREWVAHSGLDPAHEISGSSVRKASRISRAGNRHLRRALYMPALVASRCDPHAKAFFESLLARKKARLQALIAVARKLLHSIYGIFRSGLKYEGTKLFPRITLS</sequence>
<dbReference type="PANTHER" id="PTHR33055:SF3">
    <property type="entry name" value="PUTATIVE TRANSPOSASE FOR IS117-RELATED"/>
    <property type="match status" value="1"/>
</dbReference>
<dbReference type="GO" id="GO:0006313">
    <property type="term" value="P:DNA transposition"/>
    <property type="evidence" value="ECO:0007669"/>
    <property type="project" value="InterPro"/>
</dbReference>
<reference evidence="2" key="1">
    <citation type="submission" date="2020-08" db="EMBL/GenBank/DDBJ databases">
        <title>Genomic Encyclopedia of Type Strains, Phase IV (KMG-V): Genome sequencing to study the core and pangenomes of soil and plant-associated prokaryotes.</title>
        <authorList>
            <person name="Whitman W."/>
        </authorList>
    </citation>
    <scope>NUCLEOTIDE SEQUENCE [LARGE SCALE GENOMIC DNA]</scope>
    <source>
        <strain evidence="2">M8UP27</strain>
    </source>
</reference>
<protein>
    <submittedName>
        <fullName evidence="2">Transposase</fullName>
    </submittedName>
</protein>
<evidence type="ECO:0000259" key="1">
    <source>
        <dbReference type="Pfam" id="PF02371"/>
    </source>
</evidence>
<gene>
    <name evidence="2" type="ORF">HDF09_004000</name>
</gene>
<dbReference type="GO" id="GO:0004803">
    <property type="term" value="F:transposase activity"/>
    <property type="evidence" value="ECO:0007669"/>
    <property type="project" value="InterPro"/>
</dbReference>
<dbReference type="AlphaFoldDB" id="A0A7W8ILF3"/>
<dbReference type="InterPro" id="IPR047650">
    <property type="entry name" value="Transpos_IS110"/>
</dbReference>
<name>A0A7W8ILF3_9BACT</name>
<keyword evidence="3" id="KW-1185">Reference proteome</keyword>
<evidence type="ECO:0000313" key="3">
    <source>
        <dbReference type="Proteomes" id="UP000568106"/>
    </source>
</evidence>
<feature type="domain" description="Transposase IS116/IS110/IS902 C-terminal" evidence="1">
    <location>
        <begin position="15"/>
        <end position="100"/>
    </location>
</feature>
<dbReference type="GO" id="GO:0003677">
    <property type="term" value="F:DNA binding"/>
    <property type="evidence" value="ECO:0007669"/>
    <property type="project" value="InterPro"/>
</dbReference>
<comment type="caution">
    <text evidence="2">The sequence shown here is derived from an EMBL/GenBank/DDBJ whole genome shotgun (WGS) entry which is preliminary data.</text>
</comment>
<organism evidence="2 3">
    <name type="scientific">Tunturiibacter empetritectus</name>
    <dbReference type="NCBI Taxonomy" id="3069691"/>
    <lineage>
        <taxon>Bacteria</taxon>
        <taxon>Pseudomonadati</taxon>
        <taxon>Acidobacteriota</taxon>
        <taxon>Terriglobia</taxon>
        <taxon>Terriglobales</taxon>
        <taxon>Acidobacteriaceae</taxon>
        <taxon>Tunturiibacter</taxon>
    </lineage>
</organism>
<accession>A0A7W8ILF3</accession>
<evidence type="ECO:0000313" key="2">
    <source>
        <dbReference type="EMBL" id="MBB5319294.1"/>
    </source>
</evidence>
<proteinExistence type="predicted"/>
<dbReference type="PANTHER" id="PTHR33055">
    <property type="entry name" value="TRANSPOSASE FOR INSERTION SEQUENCE ELEMENT IS1111A"/>
    <property type="match status" value="1"/>
</dbReference>
<dbReference type="EMBL" id="JACHDY010000007">
    <property type="protein sequence ID" value="MBB5319294.1"/>
    <property type="molecule type" value="Genomic_DNA"/>
</dbReference>